<feature type="compositionally biased region" description="Basic and acidic residues" evidence="1">
    <location>
        <begin position="350"/>
        <end position="367"/>
    </location>
</feature>
<feature type="region of interest" description="Disordered" evidence="1">
    <location>
        <begin position="301"/>
        <end position="370"/>
    </location>
</feature>
<name>A0A0G4H5Z0_9ALVE</name>
<feature type="region of interest" description="Disordered" evidence="1">
    <location>
        <begin position="79"/>
        <end position="108"/>
    </location>
</feature>
<feature type="compositionally biased region" description="Low complexity" evidence="1">
    <location>
        <begin position="245"/>
        <end position="258"/>
    </location>
</feature>
<evidence type="ECO:0000256" key="1">
    <source>
        <dbReference type="SAM" id="MobiDB-lite"/>
    </source>
</evidence>
<feature type="compositionally biased region" description="Basic and acidic residues" evidence="1">
    <location>
        <begin position="153"/>
        <end position="170"/>
    </location>
</feature>
<evidence type="ECO:0000313" key="2">
    <source>
        <dbReference type="EMBL" id="CEM39100.1"/>
    </source>
</evidence>
<dbReference type="AlphaFoldDB" id="A0A0G4H5Z0"/>
<proteinExistence type="predicted"/>
<reference evidence="2" key="1">
    <citation type="submission" date="2014-11" db="EMBL/GenBank/DDBJ databases">
        <authorList>
            <person name="Otto D Thomas"/>
            <person name="Naeem Raeece"/>
        </authorList>
    </citation>
    <scope>NUCLEOTIDE SEQUENCE</scope>
</reference>
<dbReference type="VEuPathDB" id="CryptoDB:Cvel_24784"/>
<sequence length="708" mass="78423">MIPVAQQKNFVWVAAAVPLGSTPVSGQVAGQQTFHPLLQHNCQQQQQQQRRLYPQQQQPLLQPLPLQHLSAAAQHFPAQQYQPHPPFGQQPGYGRPQQQPPPWIPSNAAVASLSHGGLWGGTPFFSAQTVGGALSAQSESSLQPPTLQSETKVPAEEREGLSTPPREKRNSSLLRTPPHTHPAATPATDAETPPGGRISEARPSAALEGGMDGTDPIHFLEAPPVPSLSLLSPQTKKRPLPPASTPRSAPAAAVSPAAAVPPPHTVAARQTGRWWDIRSAVASLWRRGTAQQPVAVTVPQKEVKEREGGLSADFESQPEFDASDEEKLPPIGAPLCSKSASGASPVPSGEAKEAEANRLSGEGREKVLEDEDEWTDEIMDDEPRYANLPYTFSPPSQQLATHNNCSHVSPRLAERGGLQRKESAPTAQQSVFVSEYLRAQILDFALEVRQYDVLLVRLCREGLVPPYFRTPDFECVRLGEEDRESWKLEIDDLLYGQKRGPLLRGSVLREYGKWGCDLGAEGLVGVRRRGDTELWARPTIDTKSEDSDMKFHVGFKRKQNRARMLCIQQGDIPFSCEHISEIVREPEKVLRSRHFPWMDEELEVYMREPQSSLLWWKTHRFEKGEAILLNMGGVFAPRRMRTRFPSDRPPPEIPPLPFPGAMGFPACIQEDVHRSPLFSSGFLFRCLSSVNRRLAETVLPSFEGNWTA</sequence>
<accession>A0A0G4H5Z0</accession>
<organism evidence="2">
    <name type="scientific">Chromera velia CCMP2878</name>
    <dbReference type="NCBI Taxonomy" id="1169474"/>
    <lineage>
        <taxon>Eukaryota</taxon>
        <taxon>Sar</taxon>
        <taxon>Alveolata</taxon>
        <taxon>Colpodellida</taxon>
        <taxon>Chromeraceae</taxon>
        <taxon>Chromera</taxon>
    </lineage>
</organism>
<protein>
    <submittedName>
        <fullName evidence="2">Uncharacterized protein</fullName>
    </submittedName>
</protein>
<feature type="compositionally biased region" description="Low complexity" evidence="1">
    <location>
        <begin position="181"/>
        <end position="194"/>
    </location>
</feature>
<feature type="compositionally biased region" description="Polar residues" evidence="1">
    <location>
        <begin position="135"/>
        <end position="151"/>
    </location>
</feature>
<gene>
    <name evidence="2" type="ORF">Cvel_24784</name>
</gene>
<feature type="region of interest" description="Disordered" evidence="1">
    <location>
        <begin position="135"/>
        <end position="267"/>
    </location>
</feature>
<dbReference type="EMBL" id="CDMZ01001905">
    <property type="protein sequence ID" value="CEM39100.1"/>
    <property type="molecule type" value="Genomic_DNA"/>
</dbReference>